<gene>
    <name evidence="2" type="ORF">ILUMI_06487</name>
</gene>
<dbReference type="EMBL" id="VTPC01002683">
    <property type="protein sequence ID" value="KAF2899688.1"/>
    <property type="molecule type" value="Genomic_DNA"/>
</dbReference>
<proteinExistence type="predicted"/>
<comment type="caution">
    <text evidence="2">The sequence shown here is derived from an EMBL/GenBank/DDBJ whole genome shotgun (WGS) entry which is preliminary data.</text>
</comment>
<sequence length="76" mass="8658">MPIENSREKDYSKSGHIPVAFLWYLIDEKLHQALEDSDDEDYVFRKSDSEDENFVVDGASDSEGDLIKTASEADDE</sequence>
<evidence type="ECO:0000256" key="1">
    <source>
        <dbReference type="SAM" id="MobiDB-lite"/>
    </source>
</evidence>
<keyword evidence="3" id="KW-1185">Reference proteome</keyword>
<name>A0A8K0DAK7_IGNLU</name>
<organism evidence="2 3">
    <name type="scientific">Ignelater luminosus</name>
    <name type="common">Cucubano</name>
    <name type="synonym">Pyrophorus luminosus</name>
    <dbReference type="NCBI Taxonomy" id="2038154"/>
    <lineage>
        <taxon>Eukaryota</taxon>
        <taxon>Metazoa</taxon>
        <taxon>Ecdysozoa</taxon>
        <taxon>Arthropoda</taxon>
        <taxon>Hexapoda</taxon>
        <taxon>Insecta</taxon>
        <taxon>Pterygota</taxon>
        <taxon>Neoptera</taxon>
        <taxon>Endopterygota</taxon>
        <taxon>Coleoptera</taxon>
        <taxon>Polyphaga</taxon>
        <taxon>Elateriformia</taxon>
        <taxon>Elateroidea</taxon>
        <taxon>Elateridae</taxon>
        <taxon>Agrypninae</taxon>
        <taxon>Pyrophorini</taxon>
        <taxon>Ignelater</taxon>
    </lineage>
</organism>
<reference evidence="2" key="1">
    <citation type="submission" date="2019-08" db="EMBL/GenBank/DDBJ databases">
        <title>The genome of the North American firefly Photinus pyralis.</title>
        <authorList>
            <consortium name="Photinus pyralis genome working group"/>
            <person name="Fallon T.R."/>
            <person name="Sander Lower S.E."/>
            <person name="Weng J.-K."/>
        </authorList>
    </citation>
    <scope>NUCLEOTIDE SEQUENCE</scope>
    <source>
        <strain evidence="2">TRF0915ILg1</strain>
        <tissue evidence="2">Whole body</tissue>
    </source>
</reference>
<feature type="compositionally biased region" description="Acidic residues" evidence="1">
    <location>
        <begin position="53"/>
        <end position="64"/>
    </location>
</feature>
<evidence type="ECO:0000313" key="2">
    <source>
        <dbReference type="EMBL" id="KAF2899688.1"/>
    </source>
</evidence>
<feature type="region of interest" description="Disordered" evidence="1">
    <location>
        <begin position="53"/>
        <end position="76"/>
    </location>
</feature>
<accession>A0A8K0DAK7</accession>
<dbReference type="Proteomes" id="UP000801492">
    <property type="component" value="Unassembled WGS sequence"/>
</dbReference>
<dbReference type="OrthoDB" id="8032622at2759"/>
<protein>
    <submittedName>
        <fullName evidence="2">Uncharacterized protein</fullName>
    </submittedName>
</protein>
<evidence type="ECO:0000313" key="3">
    <source>
        <dbReference type="Proteomes" id="UP000801492"/>
    </source>
</evidence>
<dbReference type="AlphaFoldDB" id="A0A8K0DAK7"/>